<keyword evidence="3" id="KW-0269">Exonuclease</keyword>
<dbReference type="PANTHER" id="PTHR30231:SF4">
    <property type="entry name" value="PROTEIN NEN2"/>
    <property type="match status" value="1"/>
</dbReference>
<dbReference type="SMART" id="SM00479">
    <property type="entry name" value="EXOIII"/>
    <property type="match status" value="1"/>
</dbReference>
<dbReference type="RefSeq" id="WP_100511426.1">
    <property type="nucleotide sequence ID" value="NZ_PEBI01000004.1"/>
</dbReference>
<dbReference type="PANTHER" id="PTHR30231">
    <property type="entry name" value="DNA POLYMERASE III SUBUNIT EPSILON"/>
    <property type="match status" value="1"/>
</dbReference>
<keyword evidence="6" id="KW-1185">Reference proteome</keyword>
<organism evidence="5 6">
    <name type="scientific">Bifidobacterium primatium</name>
    <dbReference type="NCBI Taxonomy" id="2045438"/>
    <lineage>
        <taxon>Bacteria</taxon>
        <taxon>Bacillati</taxon>
        <taxon>Actinomycetota</taxon>
        <taxon>Actinomycetes</taxon>
        <taxon>Bifidobacteriales</taxon>
        <taxon>Bifidobacteriaceae</taxon>
        <taxon>Bifidobacterium</taxon>
    </lineage>
</organism>
<dbReference type="GO" id="GO:0005829">
    <property type="term" value="C:cytosol"/>
    <property type="evidence" value="ECO:0007669"/>
    <property type="project" value="TreeGrafter"/>
</dbReference>
<dbReference type="GO" id="GO:0003676">
    <property type="term" value="F:nucleic acid binding"/>
    <property type="evidence" value="ECO:0007669"/>
    <property type="project" value="InterPro"/>
</dbReference>
<dbReference type="OrthoDB" id="9791657at2"/>
<feature type="domain" description="Exonuclease" evidence="4">
    <location>
        <begin position="24"/>
        <end position="206"/>
    </location>
</feature>
<dbReference type="GO" id="GO:0008408">
    <property type="term" value="F:3'-5' exonuclease activity"/>
    <property type="evidence" value="ECO:0007669"/>
    <property type="project" value="TreeGrafter"/>
</dbReference>
<dbReference type="SUPFAM" id="SSF53098">
    <property type="entry name" value="Ribonuclease H-like"/>
    <property type="match status" value="1"/>
</dbReference>
<name>A0A2M9H737_9BIFI</name>
<evidence type="ECO:0000259" key="4">
    <source>
        <dbReference type="SMART" id="SM00479"/>
    </source>
</evidence>
<reference evidence="5 6" key="1">
    <citation type="submission" date="2017-10" db="EMBL/GenBank/DDBJ databases">
        <title>Draft genome sequences of strains TRE 1, TRE 9, TRE H and TRI 7, isolated from tamarins, belonging to four potential novel Bifidobacterium species.</title>
        <authorList>
            <person name="Mattarelli P."/>
            <person name="Modesto M."/>
            <person name="Puglisi E."/>
            <person name="Morelli L."/>
            <person name="Spezio C."/>
            <person name="Bonetti A."/>
            <person name="Sandri C."/>
        </authorList>
    </citation>
    <scope>NUCLEOTIDE SEQUENCE [LARGE SCALE GENOMIC DNA]</scope>
    <source>
        <strain evidence="6">TRE1</strain>
    </source>
</reference>
<gene>
    <name evidence="5" type="ORF">CS006_08725</name>
</gene>
<evidence type="ECO:0000256" key="2">
    <source>
        <dbReference type="ARBA" id="ARBA00022801"/>
    </source>
</evidence>
<accession>A0A2M9H737</accession>
<dbReference type="CDD" id="cd06127">
    <property type="entry name" value="DEDDh"/>
    <property type="match status" value="1"/>
</dbReference>
<keyword evidence="1" id="KW-0540">Nuclease</keyword>
<dbReference type="Pfam" id="PF00929">
    <property type="entry name" value="RNase_T"/>
    <property type="match status" value="1"/>
</dbReference>
<evidence type="ECO:0000256" key="1">
    <source>
        <dbReference type="ARBA" id="ARBA00022722"/>
    </source>
</evidence>
<dbReference type="InterPro" id="IPR012337">
    <property type="entry name" value="RNaseH-like_sf"/>
</dbReference>
<protein>
    <submittedName>
        <fullName evidence="5">DNA polymerase III subunit epsilon</fullName>
    </submittedName>
</protein>
<dbReference type="AlphaFoldDB" id="A0A2M9H737"/>
<dbReference type="Proteomes" id="UP000229095">
    <property type="component" value="Unassembled WGS sequence"/>
</dbReference>
<evidence type="ECO:0000313" key="6">
    <source>
        <dbReference type="Proteomes" id="UP000229095"/>
    </source>
</evidence>
<dbReference type="InterPro" id="IPR036397">
    <property type="entry name" value="RNaseH_sf"/>
</dbReference>
<evidence type="ECO:0000256" key="3">
    <source>
        <dbReference type="ARBA" id="ARBA00022839"/>
    </source>
</evidence>
<dbReference type="EMBL" id="PEBI01000004">
    <property type="protein sequence ID" value="PJM72640.1"/>
    <property type="molecule type" value="Genomic_DNA"/>
</dbReference>
<dbReference type="InterPro" id="IPR013520">
    <property type="entry name" value="Ribonucl_H"/>
</dbReference>
<evidence type="ECO:0000313" key="5">
    <source>
        <dbReference type="EMBL" id="PJM72640.1"/>
    </source>
</evidence>
<proteinExistence type="predicted"/>
<sequence>MTELLQALDSIAAQSEDTTLADTRILGFDTETTGTRAGSDAICSATLVLRDPAKGHDGDVVGEWLMNPHRPVSPGASRVNGFTDEFLQANGGEPVELLEAIASVIAEAQNRRVPLLAYNAPFDVHMLEGDLARWDLKPLHERLNDGLLVIDPLVIDRKVSHRKGKRTLTDTTFYYGVEPHGDFHDATADTIAAVDLVAPIARLHPDAAALRLDELMDWQRAAHAEWKESFNRWLEARGRRPIREDWFGKDQD</sequence>
<dbReference type="Gene3D" id="3.30.420.10">
    <property type="entry name" value="Ribonuclease H-like superfamily/Ribonuclease H"/>
    <property type="match status" value="1"/>
</dbReference>
<comment type="caution">
    <text evidence="5">The sequence shown here is derived from an EMBL/GenBank/DDBJ whole genome shotgun (WGS) entry which is preliminary data.</text>
</comment>
<keyword evidence="2" id="KW-0378">Hydrolase</keyword>